<feature type="compositionally biased region" description="Polar residues" evidence="1">
    <location>
        <begin position="23"/>
        <end position="32"/>
    </location>
</feature>
<organism evidence="2 3">
    <name type="scientific">Mytilus coruscus</name>
    <name type="common">Sea mussel</name>
    <dbReference type="NCBI Taxonomy" id="42192"/>
    <lineage>
        <taxon>Eukaryota</taxon>
        <taxon>Metazoa</taxon>
        <taxon>Spiralia</taxon>
        <taxon>Lophotrochozoa</taxon>
        <taxon>Mollusca</taxon>
        <taxon>Bivalvia</taxon>
        <taxon>Autobranchia</taxon>
        <taxon>Pteriomorphia</taxon>
        <taxon>Mytilida</taxon>
        <taxon>Mytiloidea</taxon>
        <taxon>Mytilidae</taxon>
        <taxon>Mytilinae</taxon>
        <taxon>Mytilus</taxon>
    </lineage>
</organism>
<sequence>MQAYLPNLQRPMFPQNGLPPHLSNISPPTYPYHQTTVNNHHNRYPIQQTFTGANLHVRHENKNNQTVNNDINSTTGPHSTITVNHPQTFVITSPTTENSRRLDKNATSNLVTPPNILTSTDTTERLNKVNDIKESQQELQTEPEQVYLTVHNEQVSTNKVKKSTSDKEAPNVESNQISQEVIRPISNTEDYPTNQPDSFLGLCQNIQRIT</sequence>
<gene>
    <name evidence="2" type="ORF">MCOR_44043</name>
</gene>
<evidence type="ECO:0000313" key="2">
    <source>
        <dbReference type="EMBL" id="CAC5410888.1"/>
    </source>
</evidence>
<feature type="compositionally biased region" description="Polar residues" evidence="1">
    <location>
        <begin position="172"/>
        <end position="181"/>
    </location>
</feature>
<dbReference type="OrthoDB" id="6179645at2759"/>
<reference evidence="2 3" key="1">
    <citation type="submission" date="2020-06" db="EMBL/GenBank/DDBJ databases">
        <authorList>
            <person name="Li R."/>
            <person name="Bekaert M."/>
        </authorList>
    </citation>
    <scope>NUCLEOTIDE SEQUENCE [LARGE SCALE GENOMIC DNA]</scope>
    <source>
        <strain evidence="3">wild</strain>
    </source>
</reference>
<feature type="region of interest" description="Disordered" evidence="1">
    <location>
        <begin position="157"/>
        <end position="181"/>
    </location>
</feature>
<name>A0A6J8DQI6_MYTCO</name>
<dbReference type="Proteomes" id="UP000507470">
    <property type="component" value="Unassembled WGS sequence"/>
</dbReference>
<feature type="region of interest" description="Disordered" evidence="1">
    <location>
        <begin position="63"/>
        <end position="82"/>
    </location>
</feature>
<feature type="compositionally biased region" description="Polar residues" evidence="1">
    <location>
        <begin position="105"/>
        <end position="115"/>
    </location>
</feature>
<evidence type="ECO:0000313" key="3">
    <source>
        <dbReference type="Proteomes" id="UP000507470"/>
    </source>
</evidence>
<feature type="region of interest" description="Disordered" evidence="1">
    <location>
        <begin position="93"/>
        <end position="115"/>
    </location>
</feature>
<accession>A0A6J8DQI6</accession>
<dbReference type="EMBL" id="CACVKT020007820">
    <property type="protein sequence ID" value="CAC5410888.1"/>
    <property type="molecule type" value="Genomic_DNA"/>
</dbReference>
<feature type="region of interest" description="Disordered" evidence="1">
    <location>
        <begin position="1"/>
        <end position="32"/>
    </location>
</feature>
<proteinExistence type="predicted"/>
<keyword evidence="3" id="KW-1185">Reference proteome</keyword>
<protein>
    <submittedName>
        <fullName evidence="2">Uncharacterized protein</fullName>
    </submittedName>
</protein>
<dbReference type="AlphaFoldDB" id="A0A6J8DQI6"/>
<evidence type="ECO:0000256" key="1">
    <source>
        <dbReference type="SAM" id="MobiDB-lite"/>
    </source>
</evidence>